<feature type="transmembrane region" description="Helical" evidence="6">
    <location>
        <begin position="117"/>
        <end position="137"/>
    </location>
</feature>
<sequence>MPQFPEQASTNWILSTFVYTVGAVAVLLVVVGLVFIDVGLVRRRNVLDTALQKIGAAMVGGLGTLLVGYPIWQWQFDQAFGVPDPFLQAMRDWWLGGAFTTTASRHIDPSALPEADVLQIFLVFFVTFTMATVALIHTGVVERIKAVPLYVMSFVVGAVLSPLVGYLCWGSLSPLTLRGTHDFDGVFPLYVTAGTFVLVLAWRVGPRLGAFGGVHRTGARPAAQNLSFVGIGTLLILLALPFVTLGSGYIVPDVGFFGISFTESGMGVVIINLVAAILGGAVVGLLLAHRRHEPTWAFLGPISGVVITGTLLDIGNAWQCLLIGALGPLVGLGTASLLRRIRIDDPKVVPLALGPGAVGAVLTGFLGWGTRTGGYIGLEGPYAVGVAHITPWWQLAGVGATMLVAGVPAFLMCLVFERFGGLRADAAEEVVGLDRARWGVENSSDDLDAAAAPTAAPAGAEPALPAASPLPAGHGESATITSV</sequence>
<feature type="transmembrane region" description="Helical" evidence="6">
    <location>
        <begin position="350"/>
        <end position="371"/>
    </location>
</feature>
<protein>
    <recommendedName>
        <fullName evidence="7">Ammonium transporter AmtB-like domain-containing protein</fullName>
    </recommendedName>
</protein>
<gene>
    <name evidence="8" type="ORF">ACFQH9_31675</name>
</gene>
<feature type="region of interest" description="Disordered" evidence="5">
    <location>
        <begin position="449"/>
        <end position="483"/>
    </location>
</feature>
<organism evidence="8 9">
    <name type="scientific">Pseudonocardia lutea</name>
    <dbReference type="NCBI Taxonomy" id="2172015"/>
    <lineage>
        <taxon>Bacteria</taxon>
        <taxon>Bacillati</taxon>
        <taxon>Actinomycetota</taxon>
        <taxon>Actinomycetes</taxon>
        <taxon>Pseudonocardiales</taxon>
        <taxon>Pseudonocardiaceae</taxon>
        <taxon>Pseudonocardia</taxon>
    </lineage>
</organism>
<feature type="transmembrane region" description="Helical" evidence="6">
    <location>
        <begin position="12"/>
        <end position="38"/>
    </location>
</feature>
<dbReference type="InterPro" id="IPR029020">
    <property type="entry name" value="Ammonium/urea_transptr"/>
</dbReference>
<evidence type="ECO:0000256" key="4">
    <source>
        <dbReference type="ARBA" id="ARBA00023136"/>
    </source>
</evidence>
<evidence type="ECO:0000313" key="8">
    <source>
        <dbReference type="EMBL" id="MFC5952829.1"/>
    </source>
</evidence>
<feature type="transmembrane region" description="Helical" evidence="6">
    <location>
        <begin position="391"/>
        <end position="416"/>
    </location>
</feature>
<accession>A0ABW1IIZ9</accession>
<feature type="transmembrane region" description="Helical" evidence="6">
    <location>
        <begin position="149"/>
        <end position="167"/>
    </location>
</feature>
<dbReference type="Pfam" id="PF00909">
    <property type="entry name" value="Ammonium_transp"/>
    <property type="match status" value="1"/>
</dbReference>
<dbReference type="Gene3D" id="1.10.3430.10">
    <property type="entry name" value="Ammonium transporter AmtB like domains"/>
    <property type="match status" value="1"/>
</dbReference>
<keyword evidence="2 6" id="KW-0812">Transmembrane</keyword>
<comment type="caution">
    <text evidence="8">The sequence shown here is derived from an EMBL/GenBank/DDBJ whole genome shotgun (WGS) entry which is preliminary data.</text>
</comment>
<evidence type="ECO:0000256" key="6">
    <source>
        <dbReference type="SAM" id="Phobius"/>
    </source>
</evidence>
<evidence type="ECO:0000313" key="9">
    <source>
        <dbReference type="Proteomes" id="UP001596119"/>
    </source>
</evidence>
<feature type="transmembrane region" description="Helical" evidence="6">
    <location>
        <begin position="295"/>
        <end position="312"/>
    </location>
</feature>
<feature type="transmembrane region" description="Helical" evidence="6">
    <location>
        <begin position="226"/>
        <end position="245"/>
    </location>
</feature>
<feature type="transmembrane region" description="Helical" evidence="6">
    <location>
        <begin position="265"/>
        <end position="288"/>
    </location>
</feature>
<feature type="compositionally biased region" description="Low complexity" evidence="5">
    <location>
        <begin position="449"/>
        <end position="472"/>
    </location>
</feature>
<dbReference type="SUPFAM" id="SSF111352">
    <property type="entry name" value="Ammonium transporter"/>
    <property type="match status" value="1"/>
</dbReference>
<evidence type="ECO:0000259" key="7">
    <source>
        <dbReference type="Pfam" id="PF00909"/>
    </source>
</evidence>
<reference evidence="9" key="1">
    <citation type="journal article" date="2019" name="Int. J. Syst. Evol. Microbiol.">
        <title>The Global Catalogue of Microorganisms (GCM) 10K type strain sequencing project: providing services to taxonomists for standard genome sequencing and annotation.</title>
        <authorList>
            <consortium name="The Broad Institute Genomics Platform"/>
            <consortium name="The Broad Institute Genome Sequencing Center for Infectious Disease"/>
            <person name="Wu L."/>
            <person name="Ma J."/>
        </authorList>
    </citation>
    <scope>NUCLEOTIDE SEQUENCE [LARGE SCALE GENOMIC DNA]</scope>
    <source>
        <strain evidence="9">CGMCC 4.7397</strain>
    </source>
</reference>
<dbReference type="EMBL" id="JBHSQK010000128">
    <property type="protein sequence ID" value="MFC5952829.1"/>
    <property type="molecule type" value="Genomic_DNA"/>
</dbReference>
<dbReference type="Proteomes" id="UP001596119">
    <property type="component" value="Unassembled WGS sequence"/>
</dbReference>
<feature type="transmembrane region" description="Helical" evidence="6">
    <location>
        <begin position="187"/>
        <end position="205"/>
    </location>
</feature>
<evidence type="ECO:0000256" key="3">
    <source>
        <dbReference type="ARBA" id="ARBA00022989"/>
    </source>
</evidence>
<dbReference type="InterPro" id="IPR024041">
    <property type="entry name" value="NH4_transpt_AmtB-like_dom"/>
</dbReference>
<dbReference type="PANTHER" id="PTHR11730">
    <property type="entry name" value="AMMONIUM TRANSPORTER"/>
    <property type="match status" value="1"/>
</dbReference>
<feature type="transmembrane region" description="Helical" evidence="6">
    <location>
        <begin position="50"/>
        <end position="72"/>
    </location>
</feature>
<evidence type="ECO:0000256" key="2">
    <source>
        <dbReference type="ARBA" id="ARBA00022692"/>
    </source>
</evidence>
<name>A0ABW1IIZ9_9PSEU</name>
<keyword evidence="9" id="KW-1185">Reference proteome</keyword>
<evidence type="ECO:0000256" key="5">
    <source>
        <dbReference type="SAM" id="MobiDB-lite"/>
    </source>
</evidence>
<proteinExistence type="predicted"/>
<keyword evidence="4 6" id="KW-0472">Membrane</keyword>
<feature type="transmembrane region" description="Helical" evidence="6">
    <location>
        <begin position="318"/>
        <end position="338"/>
    </location>
</feature>
<evidence type="ECO:0000256" key="1">
    <source>
        <dbReference type="ARBA" id="ARBA00004141"/>
    </source>
</evidence>
<feature type="domain" description="Ammonium transporter AmtB-like" evidence="7">
    <location>
        <begin position="20"/>
        <end position="439"/>
    </location>
</feature>
<dbReference type="RefSeq" id="WP_379572090.1">
    <property type="nucleotide sequence ID" value="NZ_JBHSQK010000128.1"/>
</dbReference>
<keyword evidence="3 6" id="KW-1133">Transmembrane helix</keyword>
<dbReference type="PANTHER" id="PTHR11730:SF60">
    <property type="entry name" value="RH50, ISOFORM D"/>
    <property type="match status" value="1"/>
</dbReference>
<comment type="subcellular location">
    <subcellularLocation>
        <location evidence="1">Membrane</location>
        <topology evidence="1">Multi-pass membrane protein</topology>
    </subcellularLocation>
</comment>